<evidence type="ECO:0000313" key="6">
    <source>
        <dbReference type="Proteomes" id="UP001500731"/>
    </source>
</evidence>
<dbReference type="InterPro" id="IPR036388">
    <property type="entry name" value="WH-like_DNA-bd_sf"/>
</dbReference>
<dbReference type="RefSeq" id="WP_345188891.1">
    <property type="nucleotide sequence ID" value="NZ_BAABGP010000026.1"/>
</dbReference>
<feature type="domain" description="HTH gntR-type" evidence="4">
    <location>
        <begin position="16"/>
        <end position="84"/>
    </location>
</feature>
<dbReference type="Proteomes" id="UP001500731">
    <property type="component" value="Unassembled WGS sequence"/>
</dbReference>
<dbReference type="PANTHER" id="PTHR43537">
    <property type="entry name" value="TRANSCRIPTIONAL REGULATOR, GNTR FAMILY"/>
    <property type="match status" value="1"/>
</dbReference>
<proteinExistence type="predicted"/>
<evidence type="ECO:0000256" key="1">
    <source>
        <dbReference type="ARBA" id="ARBA00023015"/>
    </source>
</evidence>
<dbReference type="PROSITE" id="PS50949">
    <property type="entry name" value="HTH_GNTR"/>
    <property type="match status" value="1"/>
</dbReference>
<accession>A0ABP8PRT7</accession>
<keyword evidence="6" id="KW-1185">Reference proteome</keyword>
<dbReference type="InterPro" id="IPR008920">
    <property type="entry name" value="TF_FadR/GntR_C"/>
</dbReference>
<keyword evidence="3" id="KW-0804">Transcription</keyword>
<keyword evidence="2" id="KW-0238">DNA-binding</keyword>
<dbReference type="Gene3D" id="1.20.120.530">
    <property type="entry name" value="GntR ligand-binding domain-like"/>
    <property type="match status" value="1"/>
</dbReference>
<dbReference type="SMART" id="SM00345">
    <property type="entry name" value="HTH_GNTR"/>
    <property type="match status" value="1"/>
</dbReference>
<dbReference type="InterPro" id="IPR011711">
    <property type="entry name" value="GntR_C"/>
</dbReference>
<gene>
    <name evidence="5" type="ORF">GCM10023171_36220</name>
</gene>
<keyword evidence="1" id="KW-0805">Transcription regulation</keyword>
<dbReference type="PANTHER" id="PTHR43537:SF5">
    <property type="entry name" value="UXU OPERON TRANSCRIPTIONAL REGULATOR"/>
    <property type="match status" value="1"/>
</dbReference>
<reference evidence="6" key="1">
    <citation type="journal article" date="2019" name="Int. J. Syst. Evol. Microbiol.">
        <title>The Global Catalogue of Microorganisms (GCM) 10K type strain sequencing project: providing services to taxonomists for standard genome sequencing and annotation.</title>
        <authorList>
            <consortium name="The Broad Institute Genomics Platform"/>
            <consortium name="The Broad Institute Genome Sequencing Center for Infectious Disease"/>
            <person name="Wu L."/>
            <person name="Ma J."/>
        </authorList>
    </citation>
    <scope>NUCLEOTIDE SEQUENCE [LARGE SCALE GENOMIC DNA]</scope>
    <source>
        <strain evidence="6">JCM 17839</strain>
    </source>
</reference>
<organism evidence="5 6">
    <name type="scientific">Microbacterium panaciterrae</name>
    <dbReference type="NCBI Taxonomy" id="985759"/>
    <lineage>
        <taxon>Bacteria</taxon>
        <taxon>Bacillati</taxon>
        <taxon>Actinomycetota</taxon>
        <taxon>Actinomycetes</taxon>
        <taxon>Micrococcales</taxon>
        <taxon>Microbacteriaceae</taxon>
        <taxon>Microbacterium</taxon>
    </lineage>
</organism>
<name>A0ABP8PRT7_9MICO</name>
<dbReference type="SUPFAM" id="SSF48008">
    <property type="entry name" value="GntR ligand-binding domain-like"/>
    <property type="match status" value="1"/>
</dbReference>
<protein>
    <submittedName>
        <fullName evidence="5">FadR/GntR family transcriptional regulator</fullName>
    </submittedName>
</protein>
<dbReference type="Gene3D" id="1.10.10.10">
    <property type="entry name" value="Winged helix-like DNA-binding domain superfamily/Winged helix DNA-binding domain"/>
    <property type="match status" value="1"/>
</dbReference>
<dbReference type="InterPro" id="IPR036390">
    <property type="entry name" value="WH_DNA-bd_sf"/>
</dbReference>
<dbReference type="CDD" id="cd07377">
    <property type="entry name" value="WHTH_GntR"/>
    <property type="match status" value="1"/>
</dbReference>
<evidence type="ECO:0000256" key="2">
    <source>
        <dbReference type="ARBA" id="ARBA00023125"/>
    </source>
</evidence>
<dbReference type="InterPro" id="IPR000524">
    <property type="entry name" value="Tscrpt_reg_HTH_GntR"/>
</dbReference>
<dbReference type="Pfam" id="PF00392">
    <property type="entry name" value="GntR"/>
    <property type="match status" value="1"/>
</dbReference>
<dbReference type="PRINTS" id="PR00035">
    <property type="entry name" value="HTHGNTR"/>
</dbReference>
<dbReference type="SMART" id="SM00895">
    <property type="entry name" value="FCD"/>
    <property type="match status" value="1"/>
</dbReference>
<dbReference type="Pfam" id="PF07729">
    <property type="entry name" value="FCD"/>
    <property type="match status" value="1"/>
</dbReference>
<comment type="caution">
    <text evidence="5">The sequence shown here is derived from an EMBL/GenBank/DDBJ whole genome shotgun (WGS) entry which is preliminary data.</text>
</comment>
<evidence type="ECO:0000313" key="5">
    <source>
        <dbReference type="EMBL" id="GAA4491765.1"/>
    </source>
</evidence>
<evidence type="ECO:0000256" key="3">
    <source>
        <dbReference type="ARBA" id="ARBA00023163"/>
    </source>
</evidence>
<sequence length="243" mass="26889">MSNDVIAPKAARFGAQERLRTLQNDIMDLILERDLDVGDPMPTENELCAALGVGRNTVREALKVLQALGVVEIRHGFGTFVAATSFTSLGASLAFRGRLSLRHGGAEALELVDVRQALESGLIGLAIDAVTEDDLQVLERQVVAMEVLAAQGKHFIDEDQDFHRLLYVPLHNDLLSNLLEVFWNVYRQIHEGAGFEQHSLDENAHTHRLILDAVRSRDKRLAAERLIEHFHGIRAHLSALGGV</sequence>
<evidence type="ECO:0000259" key="4">
    <source>
        <dbReference type="PROSITE" id="PS50949"/>
    </source>
</evidence>
<dbReference type="EMBL" id="BAABGP010000026">
    <property type="protein sequence ID" value="GAA4491765.1"/>
    <property type="molecule type" value="Genomic_DNA"/>
</dbReference>
<dbReference type="SUPFAM" id="SSF46785">
    <property type="entry name" value="Winged helix' DNA-binding domain"/>
    <property type="match status" value="1"/>
</dbReference>